<dbReference type="AlphaFoldDB" id="A0A1F4URU1"/>
<keyword evidence="2 3" id="KW-0687">Ribonucleoprotein</keyword>
<accession>A0A1F4URU1</accession>
<dbReference type="PANTHER" id="PTHR12919">
    <property type="entry name" value="30S RIBOSOMAL PROTEIN S16"/>
    <property type="match status" value="1"/>
</dbReference>
<evidence type="ECO:0000313" key="6">
    <source>
        <dbReference type="Proteomes" id="UP000176608"/>
    </source>
</evidence>
<dbReference type="EMBL" id="MEVA01000006">
    <property type="protein sequence ID" value="OGC47622.1"/>
    <property type="molecule type" value="Genomic_DNA"/>
</dbReference>
<evidence type="ECO:0000256" key="2">
    <source>
        <dbReference type="ARBA" id="ARBA00023274"/>
    </source>
</evidence>
<name>A0A1F4URU1_UNCKA</name>
<reference evidence="5 6" key="1">
    <citation type="journal article" date="2016" name="Nat. Commun.">
        <title>Thousands of microbial genomes shed light on interconnected biogeochemical processes in an aquifer system.</title>
        <authorList>
            <person name="Anantharaman K."/>
            <person name="Brown C.T."/>
            <person name="Hug L.A."/>
            <person name="Sharon I."/>
            <person name="Castelle C.J."/>
            <person name="Probst A.J."/>
            <person name="Thomas B.C."/>
            <person name="Singh A."/>
            <person name="Wilkins M.J."/>
            <person name="Karaoz U."/>
            <person name="Brodie E.L."/>
            <person name="Williams K.H."/>
            <person name="Hubbard S.S."/>
            <person name="Banfield J.F."/>
        </authorList>
    </citation>
    <scope>NUCLEOTIDE SEQUENCE [LARGE SCALE GENOMIC DNA]</scope>
</reference>
<dbReference type="Gene3D" id="3.30.1320.10">
    <property type="match status" value="1"/>
</dbReference>
<dbReference type="GO" id="GO:0015935">
    <property type="term" value="C:small ribosomal subunit"/>
    <property type="evidence" value="ECO:0007669"/>
    <property type="project" value="TreeGrafter"/>
</dbReference>
<comment type="similarity">
    <text evidence="3">Belongs to the bacterial ribosomal protein bS16 family.</text>
</comment>
<gene>
    <name evidence="3" type="primary">rpsP</name>
    <name evidence="5" type="ORF">A2886_02435</name>
</gene>
<dbReference type="InterPro" id="IPR023803">
    <property type="entry name" value="Ribosomal_bS16_dom_sf"/>
</dbReference>
<dbReference type="NCBIfam" id="TIGR00002">
    <property type="entry name" value="S16"/>
    <property type="match status" value="1"/>
</dbReference>
<organism evidence="5 6">
    <name type="scientific">candidate division WWE3 bacterium RIFCSPHIGHO2_01_FULL_42_13</name>
    <dbReference type="NCBI Taxonomy" id="1802617"/>
    <lineage>
        <taxon>Bacteria</taxon>
        <taxon>Katanobacteria</taxon>
    </lineage>
</organism>
<dbReference type="PANTHER" id="PTHR12919:SF20">
    <property type="entry name" value="SMALL RIBOSOMAL SUBUNIT PROTEIN BS16M"/>
    <property type="match status" value="1"/>
</dbReference>
<evidence type="ECO:0000256" key="4">
    <source>
        <dbReference type="SAM" id="MobiDB-lite"/>
    </source>
</evidence>
<dbReference type="HAMAP" id="MF_00385">
    <property type="entry name" value="Ribosomal_bS16"/>
    <property type="match status" value="1"/>
</dbReference>
<dbReference type="GO" id="GO:0005737">
    <property type="term" value="C:cytoplasm"/>
    <property type="evidence" value="ECO:0007669"/>
    <property type="project" value="UniProtKB-ARBA"/>
</dbReference>
<dbReference type="STRING" id="1802617.A2886_02435"/>
<evidence type="ECO:0000256" key="1">
    <source>
        <dbReference type="ARBA" id="ARBA00022980"/>
    </source>
</evidence>
<evidence type="ECO:0000313" key="5">
    <source>
        <dbReference type="EMBL" id="OGC47622.1"/>
    </source>
</evidence>
<dbReference type="GO" id="GO:0006412">
    <property type="term" value="P:translation"/>
    <property type="evidence" value="ECO:0007669"/>
    <property type="project" value="UniProtKB-UniRule"/>
</dbReference>
<feature type="region of interest" description="Disordered" evidence="4">
    <location>
        <begin position="84"/>
        <end position="123"/>
    </location>
</feature>
<proteinExistence type="inferred from homology"/>
<dbReference type="GO" id="GO:0003735">
    <property type="term" value="F:structural constituent of ribosome"/>
    <property type="evidence" value="ECO:0007669"/>
    <property type="project" value="InterPro"/>
</dbReference>
<keyword evidence="1 3" id="KW-0689">Ribosomal protein</keyword>
<protein>
    <recommendedName>
        <fullName evidence="3">Small ribosomal subunit protein bS16</fullName>
    </recommendedName>
</protein>
<evidence type="ECO:0000256" key="3">
    <source>
        <dbReference type="HAMAP-Rule" id="MF_00385"/>
    </source>
</evidence>
<dbReference type="InterPro" id="IPR000307">
    <property type="entry name" value="Ribosomal_bS16"/>
</dbReference>
<dbReference type="SUPFAM" id="SSF54565">
    <property type="entry name" value="Ribosomal protein S16"/>
    <property type="match status" value="1"/>
</dbReference>
<comment type="caution">
    <text evidence="5">The sequence shown here is derived from an EMBL/GenBank/DDBJ whole genome shotgun (WGS) entry which is preliminary data.</text>
</comment>
<dbReference type="Proteomes" id="UP000176608">
    <property type="component" value="Unassembled WGS sequence"/>
</dbReference>
<feature type="compositionally biased region" description="Low complexity" evidence="4">
    <location>
        <begin position="90"/>
        <end position="123"/>
    </location>
</feature>
<dbReference type="Pfam" id="PF00886">
    <property type="entry name" value="Ribosomal_S16"/>
    <property type="match status" value="1"/>
</dbReference>
<sequence>MSVTIRLAQIGKTNSPAFKVVVSNTRDKRNGKFLDILGHYNPSNNPVLLEIDKKKYEEWKGKGAMVTSAVEQLVEGKYEFTPYTRQNEGEAATAATPAPTVPSAPEEPASETASSPEPESAKE</sequence>